<dbReference type="EMBL" id="JYDO01001076">
    <property type="protein sequence ID" value="KRZ64455.1"/>
    <property type="molecule type" value="Genomic_DNA"/>
</dbReference>
<proteinExistence type="predicted"/>
<gene>
    <name evidence="1" type="ORF">T10_3748</name>
</gene>
<dbReference type="Proteomes" id="UP000054843">
    <property type="component" value="Unassembled WGS sequence"/>
</dbReference>
<name>A0A0V1LYF6_9BILA</name>
<accession>A0A0V1LYF6</accession>
<organism evidence="1 2">
    <name type="scientific">Trichinella papuae</name>
    <dbReference type="NCBI Taxonomy" id="268474"/>
    <lineage>
        <taxon>Eukaryota</taxon>
        <taxon>Metazoa</taxon>
        <taxon>Ecdysozoa</taxon>
        <taxon>Nematoda</taxon>
        <taxon>Enoplea</taxon>
        <taxon>Dorylaimia</taxon>
        <taxon>Trichinellida</taxon>
        <taxon>Trichinellidae</taxon>
        <taxon>Trichinella</taxon>
    </lineage>
</organism>
<protein>
    <submittedName>
        <fullName evidence="1">Uncharacterized protein</fullName>
    </submittedName>
</protein>
<keyword evidence="2" id="KW-1185">Reference proteome</keyword>
<dbReference type="AlphaFoldDB" id="A0A0V1LYF6"/>
<feature type="non-terminal residue" evidence="1">
    <location>
        <position position="53"/>
    </location>
</feature>
<evidence type="ECO:0000313" key="1">
    <source>
        <dbReference type="EMBL" id="KRZ64455.1"/>
    </source>
</evidence>
<sequence>LNAAWHIYCFIEKRNSERYPIQLHLRHHTVLSLLQSDQSAPLRTAVDFLLQLP</sequence>
<evidence type="ECO:0000313" key="2">
    <source>
        <dbReference type="Proteomes" id="UP000054843"/>
    </source>
</evidence>
<feature type="non-terminal residue" evidence="1">
    <location>
        <position position="1"/>
    </location>
</feature>
<reference evidence="1 2" key="1">
    <citation type="submission" date="2015-01" db="EMBL/GenBank/DDBJ databases">
        <title>Evolution of Trichinella species and genotypes.</title>
        <authorList>
            <person name="Korhonen P.K."/>
            <person name="Edoardo P."/>
            <person name="Giuseppe L.R."/>
            <person name="Gasser R.B."/>
        </authorList>
    </citation>
    <scope>NUCLEOTIDE SEQUENCE [LARGE SCALE GENOMIC DNA]</scope>
    <source>
        <strain evidence="1">ISS1980</strain>
    </source>
</reference>
<comment type="caution">
    <text evidence="1">The sequence shown here is derived from an EMBL/GenBank/DDBJ whole genome shotgun (WGS) entry which is preliminary data.</text>
</comment>